<evidence type="ECO:0000313" key="1">
    <source>
        <dbReference type="EMBL" id="KOX69460.1"/>
    </source>
</evidence>
<sequence length="83" mass="9891">FTFTKRERRPWMNYDFRVTNVSRTAGIIRVYTEYQVVSNEPLSNLIHLLVVRAKDFLQIVPIGRHVLVQLDPSEYHFSFSFCQ</sequence>
<dbReference type="Proteomes" id="UP000053105">
    <property type="component" value="Unassembled WGS sequence"/>
</dbReference>
<organism evidence="1 2">
    <name type="scientific">Melipona quadrifasciata</name>
    <dbReference type="NCBI Taxonomy" id="166423"/>
    <lineage>
        <taxon>Eukaryota</taxon>
        <taxon>Metazoa</taxon>
        <taxon>Ecdysozoa</taxon>
        <taxon>Arthropoda</taxon>
        <taxon>Hexapoda</taxon>
        <taxon>Insecta</taxon>
        <taxon>Pterygota</taxon>
        <taxon>Neoptera</taxon>
        <taxon>Endopterygota</taxon>
        <taxon>Hymenoptera</taxon>
        <taxon>Apocrita</taxon>
        <taxon>Aculeata</taxon>
        <taxon>Apoidea</taxon>
        <taxon>Anthophila</taxon>
        <taxon>Apidae</taxon>
        <taxon>Melipona</taxon>
    </lineage>
</organism>
<dbReference type="AlphaFoldDB" id="A0A0M8ZR66"/>
<evidence type="ECO:0000313" key="2">
    <source>
        <dbReference type="Proteomes" id="UP000053105"/>
    </source>
</evidence>
<name>A0A0M8ZR66_9HYME</name>
<dbReference type="OrthoDB" id="432299at2759"/>
<reference evidence="1 2" key="1">
    <citation type="submission" date="2015-07" db="EMBL/GenBank/DDBJ databases">
        <title>The genome of Melipona quadrifasciata.</title>
        <authorList>
            <person name="Pan H."/>
            <person name="Kapheim K."/>
        </authorList>
    </citation>
    <scope>NUCLEOTIDE SEQUENCE [LARGE SCALE GENOMIC DNA]</scope>
    <source>
        <strain evidence="1">0111107301</strain>
        <tissue evidence="1">Whole body</tissue>
    </source>
</reference>
<protein>
    <submittedName>
        <fullName evidence="1">Uncharacterized protein</fullName>
    </submittedName>
</protein>
<feature type="non-terminal residue" evidence="1">
    <location>
        <position position="1"/>
    </location>
</feature>
<dbReference type="EMBL" id="KQ435889">
    <property type="protein sequence ID" value="KOX69460.1"/>
    <property type="molecule type" value="Genomic_DNA"/>
</dbReference>
<keyword evidence="2" id="KW-1185">Reference proteome</keyword>
<dbReference type="STRING" id="166423.A0A0M8ZR66"/>
<gene>
    <name evidence="1" type="ORF">WN51_06544</name>
</gene>
<proteinExistence type="predicted"/>
<accession>A0A0M8ZR66</accession>